<keyword evidence="2" id="KW-1185">Reference proteome</keyword>
<dbReference type="Proteomes" id="UP001410394">
    <property type="component" value="Unassembled WGS sequence"/>
</dbReference>
<dbReference type="RefSeq" id="WP_345921544.1">
    <property type="nucleotide sequence ID" value="NZ_JBDIVE010000025.1"/>
</dbReference>
<gene>
    <name evidence="1" type="ORF">ABDB84_19980</name>
</gene>
<dbReference type="EMBL" id="JBDIVE010000025">
    <property type="protein sequence ID" value="MEN3070768.1"/>
    <property type="molecule type" value="Genomic_DNA"/>
</dbReference>
<dbReference type="Pfam" id="PF09903">
    <property type="entry name" value="DUF2130"/>
    <property type="match status" value="1"/>
</dbReference>
<evidence type="ECO:0000313" key="1">
    <source>
        <dbReference type="EMBL" id="MEN3070768.1"/>
    </source>
</evidence>
<sequence length="222" mass="25523">PRAYFEKDNDARSGSKGDYIFRDKDEADTEIVSIMFEMKNESDTTATKQRNEDFLKELDKDRNEKGCEYAVLVSLLEPDSELYNTGIVDVFHRYPKMYVIRPQFFIPIITLLRNAAMNALKYKSELALVRAQNIDITNFENELESFKSAFAKNYDLASRRFQTAIDEIDKSIDHLQKTKEALLGTDRNLRLANDKAQDVTIKRLTRGNPTMAGKFAEVKRGG</sequence>
<name>A0ABU9Z4E9_9RHOO</name>
<organism evidence="1 2">
    <name type="scientific">Uliginosibacterium sediminicola</name>
    <dbReference type="NCBI Taxonomy" id="2024550"/>
    <lineage>
        <taxon>Bacteria</taxon>
        <taxon>Pseudomonadati</taxon>
        <taxon>Pseudomonadota</taxon>
        <taxon>Betaproteobacteria</taxon>
        <taxon>Rhodocyclales</taxon>
        <taxon>Zoogloeaceae</taxon>
        <taxon>Uliginosibacterium</taxon>
    </lineage>
</organism>
<feature type="non-terminal residue" evidence="1">
    <location>
        <position position="1"/>
    </location>
</feature>
<proteinExistence type="predicted"/>
<evidence type="ECO:0000313" key="2">
    <source>
        <dbReference type="Proteomes" id="UP001410394"/>
    </source>
</evidence>
<dbReference type="InterPro" id="IPR019219">
    <property type="entry name" value="DUF2130"/>
</dbReference>
<reference evidence="1 2" key="1">
    <citation type="journal article" date="2018" name="Int. J. Syst. Evol. Microbiol.">
        <title>Uliginosibacterium sediminicola sp. nov., isolated from freshwater sediment.</title>
        <authorList>
            <person name="Hwang W.M."/>
            <person name="Kim S.M."/>
            <person name="Kang K."/>
            <person name="Ahn T.Y."/>
        </authorList>
    </citation>
    <scope>NUCLEOTIDE SEQUENCE [LARGE SCALE GENOMIC DNA]</scope>
    <source>
        <strain evidence="1 2">M1-21</strain>
    </source>
</reference>
<accession>A0ABU9Z4E9</accession>
<protein>
    <submittedName>
        <fullName evidence="1">DUF2130 domain-containing protein</fullName>
    </submittedName>
</protein>
<comment type="caution">
    <text evidence="1">The sequence shown here is derived from an EMBL/GenBank/DDBJ whole genome shotgun (WGS) entry which is preliminary data.</text>
</comment>